<dbReference type="GO" id="GO:0016020">
    <property type="term" value="C:membrane"/>
    <property type="evidence" value="ECO:0007669"/>
    <property type="project" value="UniProtKB-SubCell"/>
</dbReference>
<evidence type="ECO:0000256" key="6">
    <source>
        <dbReference type="ARBA" id="ARBA00022989"/>
    </source>
</evidence>
<keyword evidence="2" id="KW-1003">Cell membrane</keyword>
<evidence type="ECO:0000256" key="8">
    <source>
        <dbReference type="ARBA" id="ARBA00023306"/>
    </source>
</evidence>
<keyword evidence="7 9" id="KW-0472">Membrane</keyword>
<gene>
    <name evidence="11" type="ORF">MNBD_ALPHA02-1165</name>
</gene>
<dbReference type="GO" id="GO:0090529">
    <property type="term" value="P:cell septum assembly"/>
    <property type="evidence" value="ECO:0007669"/>
    <property type="project" value="InterPro"/>
</dbReference>
<dbReference type="InterPro" id="IPR005548">
    <property type="entry name" value="Cell_div_FtsQ/DivIB_C"/>
</dbReference>
<evidence type="ECO:0000256" key="7">
    <source>
        <dbReference type="ARBA" id="ARBA00023136"/>
    </source>
</evidence>
<dbReference type="InterPro" id="IPR013685">
    <property type="entry name" value="POTRA_FtsQ_type"/>
</dbReference>
<feature type="transmembrane region" description="Helical" evidence="9">
    <location>
        <begin position="28"/>
        <end position="49"/>
    </location>
</feature>
<dbReference type="PANTHER" id="PTHR35851:SF1">
    <property type="entry name" value="CELL DIVISION PROTEIN FTSQ"/>
    <property type="match status" value="1"/>
</dbReference>
<keyword evidence="3" id="KW-0997">Cell inner membrane</keyword>
<dbReference type="PROSITE" id="PS51779">
    <property type="entry name" value="POTRA"/>
    <property type="match status" value="1"/>
</dbReference>
<dbReference type="InterPro" id="IPR034746">
    <property type="entry name" value="POTRA"/>
</dbReference>
<accession>A0A3B0R747</accession>
<evidence type="ECO:0000256" key="1">
    <source>
        <dbReference type="ARBA" id="ARBA00004370"/>
    </source>
</evidence>
<protein>
    <submittedName>
        <fullName evidence="11">Cell division protein FtsQ</fullName>
    </submittedName>
</protein>
<reference evidence="11" key="1">
    <citation type="submission" date="2018-06" db="EMBL/GenBank/DDBJ databases">
        <authorList>
            <person name="Zhirakovskaya E."/>
        </authorList>
    </citation>
    <scope>NUCLEOTIDE SEQUENCE</scope>
</reference>
<sequence length="289" mass="32281">MWPLKKKTPAKRGAKQAQSLKRRRRLSLFIRGASLAVMGLGLITTLYLWKSGLAAQWVAETSDTVDREIAGAGFAVGEVRITGQKNTGLKQIRAALALYDGQSIVSLDLAEMLNRVEALPWVKTATITRVMPDALTVTIAEHEAAALWQDGGQFFLVDSRGLIITDQGLETFDKLPQVVGAGANEHLDSLLTMKAAFPDLFARVQSAIWVGNRRWDFSLDNGIRIKLPEKGPELAWQRLNDYDKDQKILTRKILAIDLRQHGKTIVRLTPQEAERRRMLTRTGKKEESI</sequence>
<dbReference type="Gene3D" id="3.40.50.11690">
    <property type="entry name" value="Cell division protein FtsQ/DivIB"/>
    <property type="match status" value="1"/>
</dbReference>
<dbReference type="Pfam" id="PF08478">
    <property type="entry name" value="POTRA_1"/>
    <property type="match status" value="1"/>
</dbReference>
<evidence type="ECO:0000256" key="2">
    <source>
        <dbReference type="ARBA" id="ARBA00022475"/>
    </source>
</evidence>
<organism evidence="11">
    <name type="scientific">hydrothermal vent metagenome</name>
    <dbReference type="NCBI Taxonomy" id="652676"/>
    <lineage>
        <taxon>unclassified sequences</taxon>
        <taxon>metagenomes</taxon>
        <taxon>ecological metagenomes</taxon>
    </lineage>
</organism>
<evidence type="ECO:0000259" key="10">
    <source>
        <dbReference type="PROSITE" id="PS51779"/>
    </source>
</evidence>
<dbReference type="InterPro" id="IPR045335">
    <property type="entry name" value="FtsQ_C_sf"/>
</dbReference>
<evidence type="ECO:0000313" key="11">
    <source>
        <dbReference type="EMBL" id="VAV87941.1"/>
    </source>
</evidence>
<feature type="domain" description="POTRA" evidence="10">
    <location>
        <begin position="74"/>
        <end position="142"/>
    </location>
</feature>
<comment type="subcellular location">
    <subcellularLocation>
        <location evidence="1">Membrane</location>
    </subcellularLocation>
</comment>
<evidence type="ECO:0000256" key="9">
    <source>
        <dbReference type="SAM" id="Phobius"/>
    </source>
</evidence>
<keyword evidence="4 11" id="KW-0132">Cell division</keyword>
<keyword evidence="6 9" id="KW-1133">Transmembrane helix</keyword>
<dbReference type="Pfam" id="PF03799">
    <property type="entry name" value="FtsQ_DivIB_C"/>
    <property type="match status" value="1"/>
</dbReference>
<proteinExistence type="inferred from homology"/>
<dbReference type="HAMAP" id="MF_00911">
    <property type="entry name" value="FtsQ_subfam"/>
    <property type="match status" value="1"/>
</dbReference>
<dbReference type="AlphaFoldDB" id="A0A3B0R747"/>
<name>A0A3B0R747_9ZZZZ</name>
<keyword evidence="8" id="KW-0131">Cell cycle</keyword>
<dbReference type="Gene3D" id="3.10.20.310">
    <property type="entry name" value="membrane protein fhac"/>
    <property type="match status" value="1"/>
</dbReference>
<evidence type="ECO:0000256" key="3">
    <source>
        <dbReference type="ARBA" id="ARBA00022519"/>
    </source>
</evidence>
<evidence type="ECO:0000256" key="5">
    <source>
        <dbReference type="ARBA" id="ARBA00022692"/>
    </source>
</evidence>
<dbReference type="InterPro" id="IPR026579">
    <property type="entry name" value="FtsQ"/>
</dbReference>
<evidence type="ECO:0000256" key="4">
    <source>
        <dbReference type="ARBA" id="ARBA00022618"/>
    </source>
</evidence>
<keyword evidence="5 9" id="KW-0812">Transmembrane</keyword>
<dbReference type="PANTHER" id="PTHR35851">
    <property type="entry name" value="CELL DIVISION PROTEIN FTSQ"/>
    <property type="match status" value="1"/>
</dbReference>
<dbReference type="EMBL" id="UOED01000030">
    <property type="protein sequence ID" value="VAV87941.1"/>
    <property type="molecule type" value="Genomic_DNA"/>
</dbReference>